<dbReference type="AlphaFoldDB" id="A0AA35WWS0"/>
<dbReference type="Pfam" id="PF01257">
    <property type="entry name" value="2Fe-2S_thioredx"/>
    <property type="match status" value="1"/>
</dbReference>
<evidence type="ECO:0000256" key="4">
    <source>
        <dbReference type="ARBA" id="ARBA00023004"/>
    </source>
</evidence>
<evidence type="ECO:0000256" key="7">
    <source>
        <dbReference type="PIRSR" id="PIRSR000216-1"/>
    </source>
</evidence>
<comment type="cofactor">
    <cofactor evidence="7">
        <name>[2Fe-2S] cluster</name>
        <dbReference type="ChEBI" id="CHEBI:190135"/>
    </cofactor>
    <text evidence="7">Binds 1 [2Fe-2S] cluster.</text>
</comment>
<dbReference type="Gene3D" id="3.40.30.10">
    <property type="entry name" value="Glutaredoxin"/>
    <property type="match status" value="1"/>
</dbReference>
<dbReference type="PIRSF" id="PIRSF000216">
    <property type="entry name" value="NADH_DH_24kDa"/>
    <property type="match status" value="1"/>
</dbReference>
<comment type="caution">
    <text evidence="8">The sequence shown here is derived from an EMBL/GenBank/DDBJ whole genome shotgun (WGS) entry which is preliminary data.</text>
</comment>
<name>A0AA35WWS0_GEOBA</name>
<dbReference type="InterPro" id="IPR042128">
    <property type="entry name" value="NuoE_dom"/>
</dbReference>
<dbReference type="GO" id="GO:0003954">
    <property type="term" value="F:NADH dehydrogenase activity"/>
    <property type="evidence" value="ECO:0007669"/>
    <property type="project" value="TreeGrafter"/>
</dbReference>
<dbReference type="InterPro" id="IPR002023">
    <property type="entry name" value="NuoE-like"/>
</dbReference>
<dbReference type="NCBIfam" id="TIGR01958">
    <property type="entry name" value="nuoE_fam"/>
    <property type="match status" value="1"/>
</dbReference>
<dbReference type="CDD" id="cd03064">
    <property type="entry name" value="TRX_Fd_NuoE"/>
    <property type="match status" value="1"/>
</dbReference>
<dbReference type="PANTHER" id="PTHR10371:SF3">
    <property type="entry name" value="NADH DEHYDROGENASE [UBIQUINONE] FLAVOPROTEIN 2, MITOCHONDRIAL"/>
    <property type="match status" value="1"/>
</dbReference>
<comment type="cofactor">
    <cofactor evidence="6">
        <name>[2Fe-2S] cluster</name>
        <dbReference type="ChEBI" id="CHEBI:190135"/>
    </cofactor>
</comment>
<dbReference type="InterPro" id="IPR041921">
    <property type="entry name" value="NuoE_N"/>
</dbReference>
<proteinExistence type="inferred from homology"/>
<evidence type="ECO:0000256" key="6">
    <source>
        <dbReference type="ARBA" id="ARBA00034078"/>
    </source>
</evidence>
<keyword evidence="4 7" id="KW-0408">Iron</keyword>
<keyword evidence="9" id="KW-1185">Reference proteome</keyword>
<dbReference type="Proteomes" id="UP001174909">
    <property type="component" value="Unassembled WGS sequence"/>
</dbReference>
<protein>
    <submittedName>
        <fullName evidence="8">NADH dehydrogenase [ubiquinone] flavoprotein 2, mitochondrial</fullName>
    </submittedName>
</protein>
<keyword evidence="2 7" id="KW-0001">2Fe-2S</keyword>
<evidence type="ECO:0000313" key="9">
    <source>
        <dbReference type="Proteomes" id="UP001174909"/>
    </source>
</evidence>
<feature type="binding site" evidence="7">
    <location>
        <position position="140"/>
    </location>
    <ligand>
        <name>[2Fe-2S] cluster</name>
        <dbReference type="ChEBI" id="CHEBI:190135"/>
    </ligand>
</feature>
<dbReference type="PANTHER" id="PTHR10371">
    <property type="entry name" value="NADH DEHYDROGENASE UBIQUINONE FLAVOPROTEIN 2, MITOCHONDRIAL"/>
    <property type="match status" value="1"/>
</dbReference>
<dbReference type="EMBL" id="CASHTH010002825">
    <property type="protein sequence ID" value="CAI8035709.1"/>
    <property type="molecule type" value="Genomic_DNA"/>
</dbReference>
<keyword evidence="5 7" id="KW-0411">Iron-sulfur</keyword>
<feature type="binding site" evidence="7">
    <location>
        <position position="144"/>
    </location>
    <ligand>
        <name>[2Fe-2S] cluster</name>
        <dbReference type="ChEBI" id="CHEBI:190135"/>
    </ligand>
</feature>
<dbReference type="SUPFAM" id="SSF52833">
    <property type="entry name" value="Thioredoxin-like"/>
    <property type="match status" value="1"/>
</dbReference>
<evidence type="ECO:0000256" key="2">
    <source>
        <dbReference type="ARBA" id="ARBA00022714"/>
    </source>
</evidence>
<dbReference type="GO" id="GO:0046872">
    <property type="term" value="F:metal ion binding"/>
    <property type="evidence" value="ECO:0007669"/>
    <property type="project" value="UniProtKB-KW"/>
</dbReference>
<dbReference type="GO" id="GO:0051537">
    <property type="term" value="F:2 iron, 2 sulfur cluster binding"/>
    <property type="evidence" value="ECO:0007669"/>
    <property type="project" value="UniProtKB-KW"/>
</dbReference>
<dbReference type="Gene3D" id="1.10.10.1590">
    <property type="entry name" value="NADH-quinone oxidoreductase subunit E"/>
    <property type="match status" value="1"/>
</dbReference>
<gene>
    <name evidence="8" type="ORF">GBAR_LOCUS20011</name>
</gene>
<feature type="binding site" evidence="7">
    <location>
        <position position="97"/>
    </location>
    <ligand>
        <name>[2Fe-2S] cluster</name>
        <dbReference type="ChEBI" id="CHEBI:190135"/>
    </ligand>
</feature>
<sequence>MSNELIQIETPFQFSEENQREFDKLIQRYPVKEAAMLPALHLAQKQAGYISPAVMEHVAELLELPVMKVKDVVTFYPMFFEEPVGKYVIRVCYTLPCALRDCKLVLEHIKQKFDIDVASETDLAKGTTPDGKFTLLKSECLASCDVAPVVMVNDDLYKNLTPEKMDEILDGLE</sequence>
<organism evidence="8 9">
    <name type="scientific">Geodia barretti</name>
    <name type="common">Barrett's horny sponge</name>
    <dbReference type="NCBI Taxonomy" id="519541"/>
    <lineage>
        <taxon>Eukaryota</taxon>
        <taxon>Metazoa</taxon>
        <taxon>Porifera</taxon>
        <taxon>Demospongiae</taxon>
        <taxon>Heteroscleromorpha</taxon>
        <taxon>Tetractinellida</taxon>
        <taxon>Astrophorina</taxon>
        <taxon>Geodiidae</taxon>
        <taxon>Geodia</taxon>
    </lineage>
</organism>
<evidence type="ECO:0000256" key="1">
    <source>
        <dbReference type="ARBA" id="ARBA00010643"/>
    </source>
</evidence>
<dbReference type="PROSITE" id="PS01099">
    <property type="entry name" value="COMPLEX1_24K"/>
    <property type="match status" value="1"/>
</dbReference>
<evidence type="ECO:0000256" key="5">
    <source>
        <dbReference type="ARBA" id="ARBA00023014"/>
    </source>
</evidence>
<comment type="similarity">
    <text evidence="1">Belongs to the complex I 24 kDa subunit family.</text>
</comment>
<evidence type="ECO:0000256" key="3">
    <source>
        <dbReference type="ARBA" id="ARBA00022723"/>
    </source>
</evidence>
<keyword evidence="3 7" id="KW-0479">Metal-binding</keyword>
<dbReference type="FunFam" id="1.10.10.1590:FF:000001">
    <property type="entry name" value="NADH-quinone oxidoreductase subunit E"/>
    <property type="match status" value="1"/>
</dbReference>
<dbReference type="InterPro" id="IPR036249">
    <property type="entry name" value="Thioredoxin-like_sf"/>
</dbReference>
<feature type="binding site" evidence="7">
    <location>
        <position position="92"/>
    </location>
    <ligand>
        <name>[2Fe-2S] cluster</name>
        <dbReference type="ChEBI" id="CHEBI:190135"/>
    </ligand>
</feature>
<accession>A0AA35WWS0</accession>
<reference evidence="8" key="1">
    <citation type="submission" date="2023-03" db="EMBL/GenBank/DDBJ databases">
        <authorList>
            <person name="Steffen K."/>
            <person name="Cardenas P."/>
        </authorList>
    </citation>
    <scope>NUCLEOTIDE SEQUENCE</scope>
</reference>
<evidence type="ECO:0000313" key="8">
    <source>
        <dbReference type="EMBL" id="CAI8035709.1"/>
    </source>
</evidence>